<dbReference type="AlphaFoldDB" id="A0A6A7BUC5"/>
<keyword evidence="6" id="KW-0735">Signal-anchor</keyword>
<dbReference type="PANTHER" id="PTHR31646">
    <property type="entry name" value="ALPHA-1,2-MANNOSYLTRANSFERASE MNN2"/>
    <property type="match status" value="1"/>
</dbReference>
<keyword evidence="8" id="KW-0333">Golgi apparatus</keyword>
<evidence type="ECO:0000256" key="2">
    <source>
        <dbReference type="ARBA" id="ARBA00004922"/>
    </source>
</evidence>
<keyword evidence="9" id="KW-0472">Membrane</keyword>
<evidence type="ECO:0000256" key="10">
    <source>
        <dbReference type="SAM" id="SignalP"/>
    </source>
</evidence>
<evidence type="ECO:0000256" key="4">
    <source>
        <dbReference type="ARBA" id="ARBA00022679"/>
    </source>
</evidence>
<feature type="signal peptide" evidence="10">
    <location>
        <begin position="1"/>
        <end position="27"/>
    </location>
</feature>
<dbReference type="GO" id="GO:0000139">
    <property type="term" value="C:Golgi membrane"/>
    <property type="evidence" value="ECO:0007669"/>
    <property type="project" value="UniProtKB-SubCell"/>
</dbReference>
<evidence type="ECO:0000256" key="3">
    <source>
        <dbReference type="ARBA" id="ARBA00009105"/>
    </source>
</evidence>
<evidence type="ECO:0000313" key="12">
    <source>
        <dbReference type="Proteomes" id="UP000799421"/>
    </source>
</evidence>
<evidence type="ECO:0000313" key="11">
    <source>
        <dbReference type="EMBL" id="KAF2858743.1"/>
    </source>
</evidence>
<dbReference type="PANTHER" id="PTHR31646:SF1">
    <property type="entry name" value="ALPHA-1,2-MANNOSYLTRANSFERASE MNN2"/>
    <property type="match status" value="1"/>
</dbReference>
<dbReference type="Proteomes" id="UP000799421">
    <property type="component" value="Unassembled WGS sequence"/>
</dbReference>
<evidence type="ECO:0000256" key="7">
    <source>
        <dbReference type="ARBA" id="ARBA00022989"/>
    </source>
</evidence>
<evidence type="ECO:0000256" key="8">
    <source>
        <dbReference type="ARBA" id="ARBA00023034"/>
    </source>
</evidence>
<dbReference type="GO" id="GO:0000026">
    <property type="term" value="F:alpha-1,2-mannosyltransferase activity"/>
    <property type="evidence" value="ECO:0007669"/>
    <property type="project" value="TreeGrafter"/>
</dbReference>
<dbReference type="InterPro" id="IPR029044">
    <property type="entry name" value="Nucleotide-diphossugar_trans"/>
</dbReference>
<comment type="pathway">
    <text evidence="2">Protein modification; protein glycosylation.</text>
</comment>
<keyword evidence="4 11" id="KW-0808">Transferase</keyword>
<evidence type="ECO:0000256" key="1">
    <source>
        <dbReference type="ARBA" id="ARBA00004323"/>
    </source>
</evidence>
<keyword evidence="12" id="KW-1185">Reference proteome</keyword>
<evidence type="ECO:0000256" key="5">
    <source>
        <dbReference type="ARBA" id="ARBA00022692"/>
    </source>
</evidence>
<feature type="chain" id="PRO_5025522852" evidence="10">
    <location>
        <begin position="28"/>
        <end position="510"/>
    </location>
</feature>
<keyword evidence="5" id="KW-0812">Transmembrane</keyword>
<comment type="subcellular location">
    <subcellularLocation>
        <location evidence="1">Golgi apparatus membrane</location>
        <topology evidence="1">Single-pass type II membrane protein</topology>
    </subcellularLocation>
</comment>
<evidence type="ECO:0000256" key="6">
    <source>
        <dbReference type="ARBA" id="ARBA00022968"/>
    </source>
</evidence>
<dbReference type="SUPFAM" id="SSF53448">
    <property type="entry name" value="Nucleotide-diphospho-sugar transferases"/>
    <property type="match status" value="1"/>
</dbReference>
<evidence type="ECO:0000256" key="9">
    <source>
        <dbReference type="ARBA" id="ARBA00023136"/>
    </source>
</evidence>
<proteinExistence type="inferred from homology"/>
<dbReference type="InterPro" id="IPR022751">
    <property type="entry name" value="Alpha_mannosyltransferase"/>
</dbReference>
<accession>A0A6A7BUC5</accession>
<organism evidence="11 12">
    <name type="scientific">Piedraia hortae CBS 480.64</name>
    <dbReference type="NCBI Taxonomy" id="1314780"/>
    <lineage>
        <taxon>Eukaryota</taxon>
        <taxon>Fungi</taxon>
        <taxon>Dikarya</taxon>
        <taxon>Ascomycota</taxon>
        <taxon>Pezizomycotina</taxon>
        <taxon>Dothideomycetes</taxon>
        <taxon>Dothideomycetidae</taxon>
        <taxon>Capnodiales</taxon>
        <taxon>Piedraiaceae</taxon>
        <taxon>Piedraia</taxon>
    </lineage>
</organism>
<sequence>MIRRPLIRWALVASVVILLVTWHVNTSGTIHAPEWLPQTMRLGKHEYQTADDYLADFGPILQENPMTVRQTKQACNFNPEDDIDFQFDKGADWVVQDRSDQEIALKQAAWHDFMRHHLIPFERVKNRFSGRGIVVCAGNERSLLRLWVLLRMLNQVRTSLPVEVHYYGDEELSPKNRTDLSAEYKNLYFSDLSGPNAFLKTGHENFWINYNVKLASLLNSRFAEPLLLDSDNTVVSDPETLYNSATYLDYGTVFYPDISRTRPENPMWAITNTPCRTDEYEMESGQLLINKVRFWYHLQLAAHFGHDKYYQDFLLGDKDCFRFAWHALRTPFGQPDRWLTSIGFVARPQRFPKFPNPEGEMIAEVDLHGNEFQGGRNSYYCGHSFGQHYPDGANASVLFVHGGLVKTLSQEEITHVRSQAGRLFAAYKSSERANLVSFFCPFGEGVSADDDRLGGRLSRCILNGIRRESWGFIQRVRIWGGSCRGCWGMRVHRRWWDLRRGLRMRGGFGC</sequence>
<name>A0A6A7BUC5_9PEZI</name>
<dbReference type="Pfam" id="PF11051">
    <property type="entry name" value="Mannosyl_trans3"/>
    <property type="match status" value="2"/>
</dbReference>
<comment type="similarity">
    <text evidence="3">Belongs to the MNN1/MNT family.</text>
</comment>
<keyword evidence="10" id="KW-0732">Signal</keyword>
<keyword evidence="7" id="KW-1133">Transmembrane helix</keyword>
<protein>
    <submittedName>
        <fullName evidence="11">Glycosyltransferase family 71 protein</fullName>
    </submittedName>
</protein>
<dbReference type="OrthoDB" id="430354at2759"/>
<dbReference type="GO" id="GO:0046354">
    <property type="term" value="P:mannan biosynthetic process"/>
    <property type="evidence" value="ECO:0007669"/>
    <property type="project" value="TreeGrafter"/>
</dbReference>
<dbReference type="EMBL" id="MU006003">
    <property type="protein sequence ID" value="KAF2858743.1"/>
    <property type="molecule type" value="Genomic_DNA"/>
</dbReference>
<gene>
    <name evidence="11" type="ORF">K470DRAFT_259458</name>
</gene>
<reference evidence="11" key="1">
    <citation type="journal article" date="2020" name="Stud. Mycol.">
        <title>101 Dothideomycetes genomes: a test case for predicting lifestyles and emergence of pathogens.</title>
        <authorList>
            <person name="Haridas S."/>
            <person name="Albert R."/>
            <person name="Binder M."/>
            <person name="Bloem J."/>
            <person name="Labutti K."/>
            <person name="Salamov A."/>
            <person name="Andreopoulos B."/>
            <person name="Baker S."/>
            <person name="Barry K."/>
            <person name="Bills G."/>
            <person name="Bluhm B."/>
            <person name="Cannon C."/>
            <person name="Castanera R."/>
            <person name="Culley D."/>
            <person name="Daum C."/>
            <person name="Ezra D."/>
            <person name="Gonzalez J."/>
            <person name="Henrissat B."/>
            <person name="Kuo A."/>
            <person name="Liang C."/>
            <person name="Lipzen A."/>
            <person name="Lutzoni F."/>
            <person name="Magnuson J."/>
            <person name="Mondo S."/>
            <person name="Nolan M."/>
            <person name="Ohm R."/>
            <person name="Pangilinan J."/>
            <person name="Park H.-J."/>
            <person name="Ramirez L."/>
            <person name="Alfaro M."/>
            <person name="Sun H."/>
            <person name="Tritt A."/>
            <person name="Yoshinaga Y."/>
            <person name="Zwiers L.-H."/>
            <person name="Turgeon B."/>
            <person name="Goodwin S."/>
            <person name="Spatafora J."/>
            <person name="Crous P."/>
            <person name="Grigoriev I."/>
        </authorList>
    </citation>
    <scope>NUCLEOTIDE SEQUENCE</scope>
    <source>
        <strain evidence="11">CBS 480.64</strain>
    </source>
</reference>